<evidence type="ECO:0000313" key="4">
    <source>
        <dbReference type="EMBL" id="ADN18650.1"/>
    </source>
</evidence>
<dbReference type="AlphaFoldDB" id="E0UNX0"/>
<dbReference type="RefSeq" id="WP_013325772.1">
    <property type="nucleotide sequence ID" value="NC_014503.1"/>
</dbReference>
<sequence length="528" mass="60762">MNQDFLRRVWLFVALVPSLVISYQPLLVMATSGESDAVIIIAQVDNSPQDSPSGLETVREQAKSLKESIDRLNQDLIRVYNKEIDRQQVDFNTPRTKLQQLQTTWEQRKNELNASSLEPNSVNSFVTKVDEQLASMERVLGPLNNNIIQSQEQLRKKKSISSIPALISYQKELFGENASSDETDGIFGKGTQRQIELILTKNIGEIRNNIDEIQFLVLSKERQRLNNSSPRSNNSQEALEQLQRELAQKNQQIENLTNQVRQLQAQNPTQEPVTTVPNQGTNTESSSGKNFLVPLVFLVIIGAIGVLAFRKFNFWKKAQRDLLNNPSKTRRENTNLEELEPENYYNKTDYSSNISEEIERTQWQQMGRTTSSNPVKTVLNKESPSRQLKEETSKINLDDIKTEDDLISLYNNNYKALLEQIVIVTATKKSVEDKRAGYDSLITFEELDSGSYWITDVPQFKTPHYFLVPKKNLIINEHNYESVKYVFDCRRYDERSSNKFVLRKAAIVYWDDSAGKFCLYELGEVVFY</sequence>
<reference evidence="5" key="1">
    <citation type="journal article" date="2011" name="MBio">
        <title>Novel metabolic attributes of the genus Cyanothece, comprising a group of unicellular nitrogen-fixing Cyanobacteria.</title>
        <authorList>
            <person name="Bandyopadhyay A."/>
            <person name="Elvitigala T."/>
            <person name="Welsh E."/>
            <person name="Stockel J."/>
            <person name="Liberton M."/>
            <person name="Min H."/>
            <person name="Sherman L.A."/>
            <person name="Pakrasi H.B."/>
        </authorList>
    </citation>
    <scope>NUCLEOTIDE SEQUENCE [LARGE SCALE GENOMIC DNA]</scope>
    <source>
        <strain evidence="5">PCC 7822</strain>
        <plasmid evidence="5">Cy782204</plasmid>
    </source>
</reference>
<proteinExistence type="predicted"/>
<evidence type="ECO:0000256" key="2">
    <source>
        <dbReference type="SAM" id="MobiDB-lite"/>
    </source>
</evidence>
<feature type="transmembrane region" description="Helical" evidence="3">
    <location>
        <begin position="291"/>
        <end position="309"/>
    </location>
</feature>
<dbReference type="HOGENOM" id="CLU_515558_0_0_3"/>
<evidence type="ECO:0000313" key="5">
    <source>
        <dbReference type="Proteomes" id="UP000008206"/>
    </source>
</evidence>
<dbReference type="Proteomes" id="UP000008206">
    <property type="component" value="Plasmid Cy782204"/>
</dbReference>
<dbReference type="EMBL" id="CP002202">
    <property type="protein sequence ID" value="ADN18650.1"/>
    <property type="molecule type" value="Genomic_DNA"/>
</dbReference>
<evidence type="ECO:0000256" key="3">
    <source>
        <dbReference type="SAM" id="Phobius"/>
    </source>
</evidence>
<feature type="region of interest" description="Disordered" evidence="2">
    <location>
        <begin position="266"/>
        <end position="285"/>
    </location>
</feature>
<protein>
    <submittedName>
        <fullName evidence="4">Uncharacterized protein</fullName>
    </submittedName>
</protein>
<accession>E0UNX0</accession>
<feature type="region of interest" description="Disordered" evidence="2">
    <location>
        <begin position="363"/>
        <end position="384"/>
    </location>
</feature>
<geneLocation type="plasmid" evidence="4 5">
    <name>Cy782204</name>
</geneLocation>
<evidence type="ECO:0000256" key="1">
    <source>
        <dbReference type="SAM" id="Coils"/>
    </source>
</evidence>
<keyword evidence="3" id="KW-0812">Transmembrane</keyword>
<name>E0UNX0_GLOV7</name>
<organism evidence="4 5">
    <name type="scientific">Gloeothece verrucosa (strain PCC 7822)</name>
    <name type="common">Cyanothece sp. (strain PCC 7822)</name>
    <dbReference type="NCBI Taxonomy" id="497965"/>
    <lineage>
        <taxon>Bacteria</taxon>
        <taxon>Bacillati</taxon>
        <taxon>Cyanobacteriota</taxon>
        <taxon>Cyanophyceae</taxon>
        <taxon>Oscillatoriophycideae</taxon>
        <taxon>Chroococcales</taxon>
        <taxon>Aphanothecaceae</taxon>
        <taxon>Gloeothece</taxon>
        <taxon>Gloeothece verrucosa</taxon>
    </lineage>
</organism>
<gene>
    <name evidence="4" type="ordered locus">Cyan7822_6705</name>
</gene>
<feature type="compositionally biased region" description="Polar residues" evidence="2">
    <location>
        <begin position="363"/>
        <end position="382"/>
    </location>
</feature>
<keyword evidence="3" id="KW-0472">Membrane</keyword>
<feature type="coiled-coil region" evidence="1">
    <location>
        <begin position="232"/>
        <end position="266"/>
    </location>
</feature>
<dbReference type="KEGG" id="cyj:Cyan7822_6705"/>
<dbReference type="eggNOG" id="COG3206">
    <property type="taxonomic scope" value="Bacteria"/>
</dbReference>
<dbReference type="OrthoDB" id="561483at2"/>
<keyword evidence="1" id="KW-0175">Coiled coil</keyword>
<feature type="coiled-coil region" evidence="1">
    <location>
        <begin position="55"/>
        <end position="82"/>
    </location>
</feature>
<keyword evidence="4" id="KW-0614">Plasmid</keyword>
<keyword evidence="5" id="KW-1185">Reference proteome</keyword>
<keyword evidence="3" id="KW-1133">Transmembrane helix</keyword>